<dbReference type="EnsemblPlants" id="Bo5g093330.1">
    <property type="protein sequence ID" value="Bo5g093330.1"/>
    <property type="gene ID" value="Bo5g093330"/>
</dbReference>
<name>A0A0D3CH18_BRAOL</name>
<keyword evidence="1" id="KW-0472">Membrane</keyword>
<reference evidence="2" key="2">
    <citation type="submission" date="2015-03" db="UniProtKB">
        <authorList>
            <consortium name="EnsemblPlants"/>
        </authorList>
    </citation>
    <scope>IDENTIFICATION</scope>
</reference>
<dbReference type="Proteomes" id="UP000032141">
    <property type="component" value="Chromosome C5"/>
</dbReference>
<dbReference type="HOGENOM" id="CLU_2309983_0_0_1"/>
<sequence length="100" mass="11647">MKALMRTEQKKNRVGTLTIGPSIKVWEPYNVFDSPMFLFESGSSYIYGCFSLVLCILVYILLYEVETQESSIVHWFMCSCNRLTFRVRIQDGATFFSFCL</sequence>
<evidence type="ECO:0000313" key="3">
    <source>
        <dbReference type="Proteomes" id="UP000032141"/>
    </source>
</evidence>
<evidence type="ECO:0000256" key="1">
    <source>
        <dbReference type="SAM" id="Phobius"/>
    </source>
</evidence>
<accession>A0A0D3CH18</accession>
<feature type="transmembrane region" description="Helical" evidence="1">
    <location>
        <begin position="44"/>
        <end position="62"/>
    </location>
</feature>
<organism evidence="2 3">
    <name type="scientific">Brassica oleracea var. oleracea</name>
    <dbReference type="NCBI Taxonomy" id="109376"/>
    <lineage>
        <taxon>Eukaryota</taxon>
        <taxon>Viridiplantae</taxon>
        <taxon>Streptophyta</taxon>
        <taxon>Embryophyta</taxon>
        <taxon>Tracheophyta</taxon>
        <taxon>Spermatophyta</taxon>
        <taxon>Magnoliopsida</taxon>
        <taxon>eudicotyledons</taxon>
        <taxon>Gunneridae</taxon>
        <taxon>Pentapetalae</taxon>
        <taxon>rosids</taxon>
        <taxon>malvids</taxon>
        <taxon>Brassicales</taxon>
        <taxon>Brassicaceae</taxon>
        <taxon>Brassiceae</taxon>
        <taxon>Brassica</taxon>
    </lineage>
</organism>
<dbReference type="Gramene" id="Bo5g093330.1">
    <property type="protein sequence ID" value="Bo5g093330.1"/>
    <property type="gene ID" value="Bo5g093330"/>
</dbReference>
<evidence type="ECO:0000313" key="2">
    <source>
        <dbReference type="EnsemblPlants" id="Bo5g093330.1"/>
    </source>
</evidence>
<keyword evidence="1" id="KW-0812">Transmembrane</keyword>
<dbReference type="AlphaFoldDB" id="A0A0D3CH18"/>
<keyword evidence="1" id="KW-1133">Transmembrane helix</keyword>
<proteinExistence type="predicted"/>
<keyword evidence="3" id="KW-1185">Reference proteome</keyword>
<protein>
    <submittedName>
        <fullName evidence="2">Uncharacterized protein</fullName>
    </submittedName>
</protein>
<reference evidence="2 3" key="1">
    <citation type="journal article" date="2014" name="Genome Biol.">
        <title>Transcriptome and methylome profiling reveals relics of genome dominance in the mesopolyploid Brassica oleracea.</title>
        <authorList>
            <person name="Parkin I.A."/>
            <person name="Koh C."/>
            <person name="Tang H."/>
            <person name="Robinson S.J."/>
            <person name="Kagale S."/>
            <person name="Clarke W.E."/>
            <person name="Town C.D."/>
            <person name="Nixon J."/>
            <person name="Krishnakumar V."/>
            <person name="Bidwell S.L."/>
            <person name="Denoeud F."/>
            <person name="Belcram H."/>
            <person name="Links M.G."/>
            <person name="Just J."/>
            <person name="Clarke C."/>
            <person name="Bender T."/>
            <person name="Huebert T."/>
            <person name="Mason A.S."/>
            <person name="Pires J.C."/>
            <person name="Barker G."/>
            <person name="Moore J."/>
            <person name="Walley P.G."/>
            <person name="Manoli S."/>
            <person name="Batley J."/>
            <person name="Edwards D."/>
            <person name="Nelson M.N."/>
            <person name="Wang X."/>
            <person name="Paterson A.H."/>
            <person name="King G."/>
            <person name="Bancroft I."/>
            <person name="Chalhoub B."/>
            <person name="Sharpe A.G."/>
        </authorList>
    </citation>
    <scope>NUCLEOTIDE SEQUENCE</scope>
    <source>
        <strain evidence="2 3">cv. TO1000</strain>
    </source>
</reference>